<evidence type="ECO:0000313" key="18">
    <source>
        <dbReference type="Proteomes" id="UP001148614"/>
    </source>
</evidence>
<evidence type="ECO:0000256" key="2">
    <source>
        <dbReference type="ARBA" id="ARBA00004771"/>
    </source>
</evidence>
<keyword evidence="10" id="KW-0256">Endoplasmic reticulum</keyword>
<evidence type="ECO:0000256" key="11">
    <source>
        <dbReference type="ARBA" id="ARBA00022989"/>
    </source>
</evidence>
<keyword evidence="13" id="KW-0472">Membrane</keyword>
<comment type="pathway">
    <text evidence="2">Glycerolipid metabolism; triacylglycerol biosynthesis.</text>
</comment>
<feature type="compositionally biased region" description="Acidic residues" evidence="16">
    <location>
        <begin position="287"/>
        <end position="300"/>
    </location>
</feature>
<evidence type="ECO:0000256" key="1">
    <source>
        <dbReference type="ARBA" id="ARBA00004477"/>
    </source>
</evidence>
<name>A0A9W8TIR7_9PEZI</name>
<comment type="caution">
    <text evidence="17">The sequence shown here is derived from an EMBL/GenBank/DDBJ whole genome shotgun (WGS) entry which is preliminary data.</text>
</comment>
<protein>
    <recommendedName>
        <fullName evidence="5">diacylglycerol O-acyltransferase</fullName>
        <ecNumber evidence="5">2.3.1.20</ecNumber>
    </recommendedName>
</protein>
<dbReference type="InterPro" id="IPR007130">
    <property type="entry name" value="DAGAT"/>
</dbReference>
<feature type="compositionally biased region" description="Low complexity" evidence="16">
    <location>
        <begin position="255"/>
        <end position="264"/>
    </location>
</feature>
<dbReference type="Pfam" id="PF03982">
    <property type="entry name" value="DAGAT"/>
    <property type="match status" value="1"/>
</dbReference>
<keyword evidence="18" id="KW-1185">Reference proteome</keyword>
<reference evidence="17" key="1">
    <citation type="submission" date="2022-07" db="EMBL/GenBank/DDBJ databases">
        <title>Genome Sequence of Xylaria arbuscula.</title>
        <authorList>
            <person name="Buettner E."/>
        </authorList>
    </citation>
    <scope>NUCLEOTIDE SEQUENCE</scope>
    <source>
        <strain evidence="17">VT107</strain>
    </source>
</reference>
<dbReference type="EC" id="2.3.1.20" evidence="5"/>
<comment type="pathway">
    <text evidence="3">Lipid metabolism.</text>
</comment>
<comment type="similarity">
    <text evidence="4">Belongs to the diacylglycerol acyltransferase family.</text>
</comment>
<dbReference type="AlphaFoldDB" id="A0A9W8TIR7"/>
<gene>
    <name evidence="17" type="ORF">NPX13_g7984</name>
</gene>
<comment type="subcellular location">
    <subcellularLocation>
        <location evidence="1">Endoplasmic reticulum membrane</location>
        <topology evidence="1">Multi-pass membrane protein</topology>
    </subcellularLocation>
</comment>
<evidence type="ECO:0000256" key="7">
    <source>
        <dbReference type="ARBA" id="ARBA00022679"/>
    </source>
</evidence>
<dbReference type="PANTHER" id="PTHR12317:SF0">
    <property type="entry name" value="ACYLTRANSFERASE"/>
    <property type="match status" value="1"/>
</dbReference>
<keyword evidence="8" id="KW-0812">Transmembrane</keyword>
<evidence type="ECO:0000256" key="12">
    <source>
        <dbReference type="ARBA" id="ARBA00023098"/>
    </source>
</evidence>
<proteinExistence type="inferred from homology"/>
<feature type="region of interest" description="Disordered" evidence="16">
    <location>
        <begin position="1"/>
        <end position="134"/>
    </location>
</feature>
<evidence type="ECO:0000256" key="8">
    <source>
        <dbReference type="ARBA" id="ARBA00022692"/>
    </source>
</evidence>
<comment type="catalytic activity">
    <reaction evidence="15">
        <text>an acyl-CoA + a 1,2-diacyl-sn-glycerol = a triacyl-sn-glycerol + CoA</text>
        <dbReference type="Rhea" id="RHEA:10868"/>
        <dbReference type="ChEBI" id="CHEBI:17815"/>
        <dbReference type="ChEBI" id="CHEBI:57287"/>
        <dbReference type="ChEBI" id="CHEBI:58342"/>
        <dbReference type="ChEBI" id="CHEBI:64615"/>
        <dbReference type="EC" id="2.3.1.20"/>
    </reaction>
</comment>
<evidence type="ECO:0000313" key="17">
    <source>
        <dbReference type="EMBL" id="KAJ3564035.1"/>
    </source>
</evidence>
<feature type="compositionally biased region" description="Basic and acidic residues" evidence="16">
    <location>
        <begin position="268"/>
        <end position="286"/>
    </location>
</feature>
<keyword evidence="14" id="KW-0012">Acyltransferase</keyword>
<dbReference type="PANTHER" id="PTHR12317">
    <property type="entry name" value="DIACYLGLYCEROL O-ACYLTRANSFERASE"/>
    <property type="match status" value="1"/>
</dbReference>
<evidence type="ECO:0000256" key="15">
    <source>
        <dbReference type="ARBA" id="ARBA00048109"/>
    </source>
</evidence>
<evidence type="ECO:0000256" key="10">
    <source>
        <dbReference type="ARBA" id="ARBA00022824"/>
    </source>
</evidence>
<organism evidence="17 18">
    <name type="scientific">Xylaria arbuscula</name>
    <dbReference type="NCBI Taxonomy" id="114810"/>
    <lineage>
        <taxon>Eukaryota</taxon>
        <taxon>Fungi</taxon>
        <taxon>Dikarya</taxon>
        <taxon>Ascomycota</taxon>
        <taxon>Pezizomycotina</taxon>
        <taxon>Sordariomycetes</taxon>
        <taxon>Xylariomycetidae</taxon>
        <taxon>Xylariales</taxon>
        <taxon>Xylariaceae</taxon>
        <taxon>Xylaria</taxon>
    </lineage>
</organism>
<keyword evidence="7" id="KW-0808">Transferase</keyword>
<feature type="region of interest" description="Disordered" evidence="16">
    <location>
        <begin position="254"/>
        <end position="311"/>
    </location>
</feature>
<dbReference type="EMBL" id="JANPWZ010001672">
    <property type="protein sequence ID" value="KAJ3564035.1"/>
    <property type="molecule type" value="Genomic_DNA"/>
</dbReference>
<evidence type="ECO:0000256" key="6">
    <source>
        <dbReference type="ARBA" id="ARBA00022516"/>
    </source>
</evidence>
<feature type="compositionally biased region" description="Polar residues" evidence="16">
    <location>
        <begin position="32"/>
        <end position="45"/>
    </location>
</feature>
<evidence type="ECO:0000256" key="9">
    <source>
        <dbReference type="ARBA" id="ARBA00022798"/>
    </source>
</evidence>
<keyword evidence="11" id="KW-1133">Transmembrane helix</keyword>
<dbReference type="GO" id="GO:0004144">
    <property type="term" value="F:diacylglycerol O-acyltransferase activity"/>
    <property type="evidence" value="ECO:0007669"/>
    <property type="project" value="UniProtKB-EC"/>
</dbReference>
<evidence type="ECO:0000256" key="4">
    <source>
        <dbReference type="ARBA" id="ARBA00005420"/>
    </source>
</evidence>
<dbReference type="GO" id="GO:0005789">
    <property type="term" value="C:endoplasmic reticulum membrane"/>
    <property type="evidence" value="ECO:0007669"/>
    <property type="project" value="UniProtKB-SubCell"/>
</dbReference>
<dbReference type="CDD" id="cd07987">
    <property type="entry name" value="LPLAT_MGAT-like"/>
    <property type="match status" value="1"/>
</dbReference>
<evidence type="ECO:0000256" key="13">
    <source>
        <dbReference type="ARBA" id="ARBA00023136"/>
    </source>
</evidence>
<dbReference type="Proteomes" id="UP001148614">
    <property type="component" value="Unassembled WGS sequence"/>
</dbReference>
<evidence type="ECO:0000256" key="5">
    <source>
        <dbReference type="ARBA" id="ARBA00013244"/>
    </source>
</evidence>
<evidence type="ECO:0000256" key="14">
    <source>
        <dbReference type="ARBA" id="ARBA00023315"/>
    </source>
</evidence>
<dbReference type="VEuPathDB" id="FungiDB:F4678DRAFT_84660"/>
<keyword evidence="12" id="KW-0443">Lipid metabolism</keyword>
<keyword evidence="6" id="KW-0444">Lipid biosynthesis</keyword>
<evidence type="ECO:0000256" key="16">
    <source>
        <dbReference type="SAM" id="MobiDB-lite"/>
    </source>
</evidence>
<sequence>MAEDKSAAEINQSKAKGSSPRYFYLVSRKSRQQGASNSEAISTGNGEAKRDEGVQKLCQRRGCSSASRESCDTPIPDSSDNPLLAKEVSTGEWNSGPLLTQESVVSLRPKTAGISAQSDSPIPGRPSRIPTASNFKGSLSGHLWTPDKFSQVPTSINVQSPGALDSKGDRPVQLWTQDQASKKSVSTDSCAVSCHITMNDLRDSRQNRLSLYLRKPVQDHYSVDDHHKNEPSLPNGDAEIEAWRKAKPSLPHIRGLPNGHALLNGHGGLDDDRSDTNSDMEDRKDKDDDDASYPELDDMEEIHRPPPPNPSGGIRWAPWNVPFRRRGQTLVVLMHSLSIVATVSLFFAFCANPFAWPLLLLYLLHVLSSKAATDGSLKYRSEWLRRNYIWHFFADYFPARLHKTHELPAMRKYIFGYHPHGIISHGAWAAFATDALGFSEKFPGITNSLLTLDSNFRIPFYREYILSMGVRSVSKESIVNILNKGGVNNEGMGRGVTIVVGGARESLEARPGVMRLILKERKGFIKLAVRCGADIVPVLAFGENNLYDQLQPQEHPFLHSIQMFILKVWKFTLPFLHGRGIFNYDVGLMPYRRPLNIVVGPPIKVKQSGTVNVAEINRLHDRDCEFQQACVTGATLVWDVDYGGANLDKTEQNTLLNLRSA</sequence>
<evidence type="ECO:0000256" key="3">
    <source>
        <dbReference type="ARBA" id="ARBA00005189"/>
    </source>
</evidence>
<dbReference type="GO" id="GO:0006071">
    <property type="term" value="P:glycerol metabolic process"/>
    <property type="evidence" value="ECO:0007669"/>
    <property type="project" value="UniProtKB-KW"/>
</dbReference>
<dbReference type="GO" id="GO:0019432">
    <property type="term" value="P:triglyceride biosynthetic process"/>
    <property type="evidence" value="ECO:0007669"/>
    <property type="project" value="TreeGrafter"/>
</dbReference>
<accession>A0A9W8TIR7</accession>
<feature type="compositionally biased region" description="Polar residues" evidence="16">
    <location>
        <begin position="91"/>
        <end position="104"/>
    </location>
</feature>
<keyword evidence="9" id="KW-0319">Glycerol metabolism</keyword>